<gene>
    <name evidence="4" type="ORF">BLGHR1_11429</name>
</gene>
<evidence type="ECO:0000313" key="4">
    <source>
        <dbReference type="EMBL" id="SZF00685.1"/>
    </source>
</evidence>
<evidence type="ECO:0000256" key="2">
    <source>
        <dbReference type="SAM" id="MobiDB-lite"/>
    </source>
</evidence>
<dbReference type="VEuPathDB" id="FungiDB:BLGHR1_11429"/>
<accession>A0A383UM87</accession>
<dbReference type="EMBL" id="UNSH01000022">
    <property type="protein sequence ID" value="SZF00685.1"/>
    <property type="molecule type" value="Genomic_DNA"/>
</dbReference>
<dbReference type="GO" id="GO:0008270">
    <property type="term" value="F:zinc ion binding"/>
    <property type="evidence" value="ECO:0007669"/>
    <property type="project" value="UniProtKB-KW"/>
</dbReference>
<evidence type="ECO:0000313" key="5">
    <source>
        <dbReference type="Proteomes" id="UP000275772"/>
    </source>
</evidence>
<feature type="domain" description="CCHC-type" evidence="3">
    <location>
        <begin position="358"/>
        <end position="373"/>
    </location>
</feature>
<dbReference type="Gene3D" id="4.10.60.10">
    <property type="entry name" value="Zinc finger, CCHC-type"/>
    <property type="match status" value="1"/>
</dbReference>
<dbReference type="Proteomes" id="UP000275772">
    <property type="component" value="Unassembled WGS sequence"/>
</dbReference>
<evidence type="ECO:0000259" key="3">
    <source>
        <dbReference type="PROSITE" id="PS50158"/>
    </source>
</evidence>
<reference evidence="4 5" key="1">
    <citation type="submission" date="2017-11" db="EMBL/GenBank/DDBJ databases">
        <authorList>
            <person name="Kracher B."/>
        </authorList>
    </citation>
    <scope>NUCLEOTIDE SEQUENCE [LARGE SCALE GENOMIC DNA]</scope>
    <source>
        <strain evidence="4 5">RACE1</strain>
    </source>
</reference>
<sequence length="506" mass="57715">MDKLESLVNSSTTTTTESLSESQIKETKGKEKAEPSKSDFNLENNNKRSPLSIPGLQSTWNPARGPFRAPKRSPGPRNETNLLCLSDPNLDREDRKTWPLHNSNSEYIQWLWKYWCELVAESDLDNSTLDVRNSNKPFHPGLKPLSRTSDVENLLHLQEIQSALIQEGTYYHLWPQRVCHLFQGDFKQVNSFCRTHRPTWPMTVEAILQILSLSNKLRSPVDAFISFRTGPLQKESTAQFLRRFEQAFLRIPTRERCDREVEYTIEYTLQTHAGMVWNTLIQQNDAFPLHNALSIAWTIAEKYQNWMAQLSSRPLDREPLPVFQDPLRTENDTSHFSPSPVFNDPVASVNAATAQTVCYNCGKLGHFSTDCRSTRKTERYNQQSPGNEVFGTFKARIGQQKGINNKNIQLLIPIEWISDKIILQCLTKGPPLHHLVGQTIPFLRTQINQFISKMKVTTSGTQTNFKIGIQSPLHLMGLMNQPILAMITIMRTLNRALAAALSTLTP</sequence>
<feature type="compositionally biased region" description="Low complexity" evidence="2">
    <location>
        <begin position="1"/>
        <end position="22"/>
    </location>
</feature>
<dbReference type="GO" id="GO:0003676">
    <property type="term" value="F:nucleic acid binding"/>
    <property type="evidence" value="ECO:0007669"/>
    <property type="project" value="InterPro"/>
</dbReference>
<keyword evidence="1" id="KW-0479">Metal-binding</keyword>
<dbReference type="AlphaFoldDB" id="A0A383UM87"/>
<feature type="region of interest" description="Disordered" evidence="2">
    <location>
        <begin position="1"/>
        <end position="86"/>
    </location>
</feature>
<evidence type="ECO:0000256" key="1">
    <source>
        <dbReference type="PROSITE-ProRule" id="PRU00047"/>
    </source>
</evidence>
<dbReference type="Pfam" id="PF00098">
    <property type="entry name" value="zf-CCHC"/>
    <property type="match status" value="1"/>
</dbReference>
<organism evidence="4 5">
    <name type="scientific">Blumeria hordei</name>
    <name type="common">Barley powdery mildew</name>
    <name type="synonym">Blumeria graminis f. sp. hordei</name>
    <dbReference type="NCBI Taxonomy" id="2867405"/>
    <lineage>
        <taxon>Eukaryota</taxon>
        <taxon>Fungi</taxon>
        <taxon>Dikarya</taxon>
        <taxon>Ascomycota</taxon>
        <taxon>Pezizomycotina</taxon>
        <taxon>Leotiomycetes</taxon>
        <taxon>Erysiphales</taxon>
        <taxon>Erysiphaceae</taxon>
        <taxon>Blumeria</taxon>
    </lineage>
</organism>
<protein>
    <recommendedName>
        <fullName evidence="3">CCHC-type domain-containing protein</fullName>
    </recommendedName>
</protein>
<dbReference type="InterPro" id="IPR036875">
    <property type="entry name" value="Znf_CCHC_sf"/>
</dbReference>
<dbReference type="SMART" id="SM00343">
    <property type="entry name" value="ZnF_C2HC"/>
    <property type="match status" value="1"/>
</dbReference>
<feature type="compositionally biased region" description="Polar residues" evidence="2">
    <location>
        <begin position="38"/>
        <end position="61"/>
    </location>
</feature>
<keyword evidence="1" id="KW-0862">Zinc</keyword>
<dbReference type="PROSITE" id="PS50158">
    <property type="entry name" value="ZF_CCHC"/>
    <property type="match status" value="1"/>
</dbReference>
<proteinExistence type="predicted"/>
<dbReference type="SUPFAM" id="SSF57756">
    <property type="entry name" value="Retrovirus zinc finger-like domains"/>
    <property type="match status" value="1"/>
</dbReference>
<name>A0A383UM87_BLUHO</name>
<feature type="compositionally biased region" description="Basic and acidic residues" evidence="2">
    <location>
        <begin position="23"/>
        <end position="37"/>
    </location>
</feature>
<dbReference type="InterPro" id="IPR001878">
    <property type="entry name" value="Znf_CCHC"/>
</dbReference>
<keyword evidence="1" id="KW-0863">Zinc-finger</keyword>